<evidence type="ECO:0000256" key="10">
    <source>
        <dbReference type="PIRSR" id="PIRSR038186-1"/>
    </source>
</evidence>
<comment type="cofactor">
    <cofactor evidence="9 11">
        <name>Mg(2+)</name>
        <dbReference type="ChEBI" id="CHEBI:18420"/>
    </cofactor>
    <text evidence="9 11">Binds 2 magnesium ions per subunit.</text>
</comment>
<feature type="binding site" evidence="10">
    <location>
        <position position="215"/>
    </location>
    <ligand>
        <name>ATP</name>
        <dbReference type="ChEBI" id="CHEBI:30616"/>
    </ligand>
</feature>
<dbReference type="PANTHER" id="PTHR14217:SF24">
    <property type="entry name" value="INOSITOL-TETRAKISPHOSPHATE 1-KINASE 1"/>
    <property type="match status" value="1"/>
</dbReference>
<dbReference type="PANTHER" id="PTHR14217">
    <property type="entry name" value="INOSITOL-TETRAKISPHOSPHATE 1-KINASE"/>
    <property type="match status" value="1"/>
</dbReference>
<evidence type="ECO:0000256" key="7">
    <source>
        <dbReference type="ARBA" id="ARBA00022840"/>
    </source>
</evidence>
<protein>
    <recommendedName>
        <fullName evidence="9">Inositol-tetrakisphosphate 1-kinase</fullName>
        <ecNumber evidence="9">2.7.1.134</ecNumber>
    </recommendedName>
</protein>
<evidence type="ECO:0000256" key="5">
    <source>
        <dbReference type="ARBA" id="ARBA00022741"/>
    </source>
</evidence>
<gene>
    <name evidence="14" type="ORF">KP509_19G031200</name>
</gene>
<evidence type="ECO:0000256" key="8">
    <source>
        <dbReference type="ARBA" id="ARBA00022842"/>
    </source>
</evidence>
<dbReference type="Pfam" id="PF05770">
    <property type="entry name" value="Ins134_P3_kin"/>
    <property type="match status" value="1"/>
</dbReference>
<keyword evidence="4 9" id="KW-0479">Metal-binding</keyword>
<dbReference type="GO" id="GO:0000287">
    <property type="term" value="F:magnesium ion binding"/>
    <property type="evidence" value="ECO:0007669"/>
    <property type="project" value="InterPro"/>
</dbReference>
<feature type="binding site" evidence="11">
    <location>
        <position position="277"/>
    </location>
    <ligand>
        <name>Mg(2+)</name>
        <dbReference type="ChEBI" id="CHEBI:18420"/>
        <label>1</label>
    </ligand>
</feature>
<evidence type="ECO:0000256" key="3">
    <source>
        <dbReference type="ARBA" id="ARBA00022679"/>
    </source>
</evidence>
<feature type="binding site" evidence="10">
    <location>
        <begin position="189"/>
        <end position="200"/>
    </location>
    <ligand>
        <name>ATP</name>
        <dbReference type="ChEBI" id="CHEBI:30616"/>
    </ligand>
</feature>
<evidence type="ECO:0000259" key="13">
    <source>
        <dbReference type="Pfam" id="PF17927"/>
    </source>
</evidence>
<reference evidence="14" key="1">
    <citation type="submission" date="2021-08" db="EMBL/GenBank/DDBJ databases">
        <title>WGS assembly of Ceratopteris richardii.</title>
        <authorList>
            <person name="Marchant D.B."/>
            <person name="Chen G."/>
            <person name="Jenkins J."/>
            <person name="Shu S."/>
            <person name="Leebens-Mack J."/>
            <person name="Grimwood J."/>
            <person name="Schmutz J."/>
            <person name="Soltis P."/>
            <person name="Soltis D."/>
            <person name="Chen Z.-H."/>
        </authorList>
    </citation>
    <scope>NUCLEOTIDE SEQUENCE</scope>
    <source>
        <strain evidence="14">Whitten #5841</strain>
        <tissue evidence="14">Leaf</tissue>
    </source>
</reference>
<feature type="binding site" evidence="10">
    <location>
        <position position="101"/>
    </location>
    <ligand>
        <name>ATP</name>
        <dbReference type="ChEBI" id="CHEBI:30616"/>
    </ligand>
</feature>
<comment type="similarity">
    <text evidence="1 9">Belongs to the ITPK1 family.</text>
</comment>
<dbReference type="InterPro" id="IPR040464">
    <property type="entry name" value="InsP(3)kin_ATP-grasp"/>
</dbReference>
<comment type="function">
    <text evidence="9">Kinase that can phosphorylate various inositol polyphosphate such as Ins(3,4,5,6)P4 or Ins(1,3,4)P3.</text>
</comment>
<sequence>MQKSESTGEDHGPGFLIGYAFRESKQRSFLNESLLERAEAVGIHFIAVDLQRPLDTQGPFHVILHKLSSSSWDEELADYVVSHPDVLVVDHPQFVNRLRDRISMLQVVIELQNNLSSFPGSCDLSVRVPTYCVLHGEESEEDRLSLLNRLHFPVIAKPLTVDGSATSHALSLVFSIRSLANVKAPLVVQEFISHGGVIFKVYVAGDFVECVCRKSLPDACKDQYLSEPISFCQISNTSISLSADPDLQGIELPPSGFIANIASGLRKVLSLRLFNFDIIKDVRTSEYYIIDINYFPGYEKLPDFETFMIEFFLSLKKGQGIII</sequence>
<dbReference type="SUPFAM" id="SSF56059">
    <property type="entry name" value="Glutathione synthetase ATP-binding domain-like"/>
    <property type="match status" value="1"/>
</dbReference>
<evidence type="ECO:0000256" key="4">
    <source>
        <dbReference type="ARBA" id="ARBA00022723"/>
    </source>
</evidence>
<dbReference type="GO" id="GO:0005737">
    <property type="term" value="C:cytoplasm"/>
    <property type="evidence" value="ECO:0007669"/>
    <property type="project" value="TreeGrafter"/>
</dbReference>
<dbReference type="PIRSF" id="PIRSF038186">
    <property type="entry name" value="ITPK"/>
    <property type="match status" value="1"/>
</dbReference>
<evidence type="ECO:0000256" key="9">
    <source>
        <dbReference type="PIRNR" id="PIRNR038186"/>
    </source>
</evidence>
<dbReference type="Pfam" id="PF17927">
    <property type="entry name" value="Ins134_P3_kin_N"/>
    <property type="match status" value="1"/>
</dbReference>
<feature type="binding site" evidence="10">
    <location>
        <position position="200"/>
    </location>
    <ligand>
        <name>1D-myo-inositol 1,3,4-trisphosphate</name>
        <dbReference type="ChEBI" id="CHEBI:58414"/>
    </ligand>
</feature>
<evidence type="ECO:0000313" key="15">
    <source>
        <dbReference type="Proteomes" id="UP000825935"/>
    </source>
</evidence>
<keyword evidence="7 9" id="KW-0067">ATP-binding</keyword>
<comment type="caution">
    <text evidence="14">The sequence shown here is derived from an EMBL/GenBank/DDBJ whole genome shotgun (WGS) entry which is preliminary data.</text>
</comment>
<dbReference type="Gene3D" id="3.30.470.20">
    <property type="entry name" value="ATP-grasp fold, B domain"/>
    <property type="match status" value="1"/>
</dbReference>
<dbReference type="AlphaFoldDB" id="A0A8T2SN52"/>
<comment type="catalytic activity">
    <reaction evidence="9">
        <text>1D-myo-inositol 3,4,5,6-tetrakisphosphate + ATP = 1D-myo-inositol 1,3,4,5,6-pentakisphosphate + ADP + H(+)</text>
        <dbReference type="Rhea" id="RHEA:12452"/>
        <dbReference type="ChEBI" id="CHEBI:15378"/>
        <dbReference type="ChEBI" id="CHEBI:30616"/>
        <dbReference type="ChEBI" id="CHEBI:57539"/>
        <dbReference type="ChEBI" id="CHEBI:57733"/>
        <dbReference type="ChEBI" id="CHEBI:456216"/>
        <dbReference type="EC" id="2.7.1.134"/>
    </reaction>
</comment>
<dbReference type="InterPro" id="IPR041429">
    <property type="entry name" value="ITPK1_N"/>
</dbReference>
<keyword evidence="5 9" id="KW-0547">Nucleotide-binding</keyword>
<feature type="binding site" evidence="11">
    <location>
        <position position="293"/>
    </location>
    <ligand>
        <name>Mg(2+)</name>
        <dbReference type="ChEBI" id="CHEBI:18420"/>
        <label>2</label>
    </ligand>
</feature>
<keyword evidence="8 9" id="KW-0460">Magnesium</keyword>
<organism evidence="14 15">
    <name type="scientific">Ceratopteris richardii</name>
    <name type="common">Triangle waterfern</name>
    <dbReference type="NCBI Taxonomy" id="49495"/>
    <lineage>
        <taxon>Eukaryota</taxon>
        <taxon>Viridiplantae</taxon>
        <taxon>Streptophyta</taxon>
        <taxon>Embryophyta</taxon>
        <taxon>Tracheophyta</taxon>
        <taxon>Polypodiopsida</taxon>
        <taxon>Polypodiidae</taxon>
        <taxon>Polypodiales</taxon>
        <taxon>Pteridineae</taxon>
        <taxon>Pteridaceae</taxon>
        <taxon>Parkerioideae</taxon>
        <taxon>Ceratopteris</taxon>
    </lineage>
</organism>
<dbReference type="EMBL" id="CM035424">
    <property type="protein sequence ID" value="KAH7352128.1"/>
    <property type="molecule type" value="Genomic_DNA"/>
</dbReference>
<feature type="binding site" evidence="11">
    <location>
        <position position="291"/>
    </location>
    <ligand>
        <name>Mg(2+)</name>
        <dbReference type="ChEBI" id="CHEBI:18420"/>
        <label>1</label>
    </ligand>
</feature>
<dbReference type="OMA" id="MVTKKSH"/>
<feature type="binding site" evidence="10">
    <location>
        <position position="157"/>
    </location>
    <ligand>
        <name>ATP</name>
        <dbReference type="ChEBI" id="CHEBI:30616"/>
    </ligand>
</feature>
<dbReference type="Proteomes" id="UP000825935">
    <property type="component" value="Chromosome 19"/>
</dbReference>
<comment type="subunit">
    <text evidence="2 9">Monomer.</text>
</comment>
<keyword evidence="3 9" id="KW-0808">Transferase</keyword>
<evidence type="ECO:0000256" key="1">
    <source>
        <dbReference type="ARBA" id="ARBA00009601"/>
    </source>
</evidence>
<evidence type="ECO:0000259" key="12">
    <source>
        <dbReference type="Pfam" id="PF05770"/>
    </source>
</evidence>
<dbReference type="OrthoDB" id="25308at2759"/>
<feature type="binding site" evidence="10">
    <location>
        <position position="66"/>
    </location>
    <ligand>
        <name>1D-myo-inositol 1,3,4-trisphosphate</name>
        <dbReference type="ChEBI" id="CHEBI:58414"/>
    </ligand>
</feature>
<feature type="binding site" evidence="10">
    <location>
        <position position="293"/>
    </location>
    <ligand>
        <name>1D-myo-inositol 1,3,4-trisphosphate</name>
        <dbReference type="ChEBI" id="CHEBI:58414"/>
    </ligand>
</feature>
<feature type="binding site" evidence="10">
    <location>
        <position position="297"/>
    </location>
    <ligand>
        <name>1D-myo-inositol 1,3,4-trisphosphate</name>
        <dbReference type="ChEBI" id="CHEBI:58414"/>
    </ligand>
</feature>
<dbReference type="InterPro" id="IPR008656">
    <property type="entry name" value="Inositol_tetrakis-P_1-kinase"/>
</dbReference>
<accession>A0A8T2SN52</accession>
<evidence type="ECO:0000256" key="11">
    <source>
        <dbReference type="PIRSR" id="PIRSR038186-2"/>
    </source>
</evidence>
<feature type="binding site" evidence="10">
    <location>
        <position position="168"/>
    </location>
    <ligand>
        <name>1D-myo-inositol 1,3,4-trisphosphate</name>
        <dbReference type="ChEBI" id="CHEBI:58414"/>
    </ligand>
</feature>
<feature type="domain" description="Inositol 1,3,4-trisphosphate 5/6-kinase ATP-grasp" evidence="12">
    <location>
        <begin position="126"/>
        <end position="313"/>
    </location>
</feature>
<evidence type="ECO:0000313" key="14">
    <source>
        <dbReference type="EMBL" id="KAH7352128.1"/>
    </source>
</evidence>
<feature type="domain" description="Inositol-tetrakisphosphate 1-kinase N-terminal" evidence="13">
    <location>
        <begin position="16"/>
        <end position="93"/>
    </location>
</feature>
<evidence type="ECO:0000256" key="6">
    <source>
        <dbReference type="ARBA" id="ARBA00022777"/>
    </source>
</evidence>
<evidence type="ECO:0000256" key="2">
    <source>
        <dbReference type="ARBA" id="ARBA00011245"/>
    </source>
</evidence>
<feature type="binding site" evidence="11">
    <location>
        <position position="291"/>
    </location>
    <ligand>
        <name>Mg(2+)</name>
        <dbReference type="ChEBI" id="CHEBI:18420"/>
        <label>2</label>
    </ligand>
</feature>
<dbReference type="GO" id="GO:0047325">
    <property type="term" value="F:inositol-3,4,5,6-tetrakisphosphate 1-kinase activity"/>
    <property type="evidence" value="ECO:0007669"/>
    <property type="project" value="UniProtKB-EC"/>
</dbReference>
<dbReference type="GO" id="GO:0005524">
    <property type="term" value="F:ATP binding"/>
    <property type="evidence" value="ECO:0007669"/>
    <property type="project" value="UniProtKB-KW"/>
</dbReference>
<dbReference type="EC" id="2.7.1.134" evidence="9"/>
<name>A0A8T2SN52_CERRI</name>
<keyword evidence="6 9" id="KW-0418">Kinase</keyword>
<dbReference type="GO" id="GO:0052726">
    <property type="term" value="F:inositol-1,3,4-trisphosphate 5-kinase activity"/>
    <property type="evidence" value="ECO:0007669"/>
    <property type="project" value="InterPro"/>
</dbReference>
<dbReference type="GO" id="GO:0032957">
    <property type="term" value="P:inositol trisphosphate metabolic process"/>
    <property type="evidence" value="ECO:0007669"/>
    <property type="project" value="InterPro"/>
</dbReference>
<keyword evidence="15" id="KW-1185">Reference proteome</keyword>
<dbReference type="GO" id="GO:0052725">
    <property type="term" value="F:inositol-1,3,4-trisphosphate 6-kinase activity"/>
    <property type="evidence" value="ECO:0007669"/>
    <property type="project" value="InterPro"/>
</dbReference>
<proteinExistence type="inferred from homology"/>
<feature type="binding site" evidence="10">
    <location>
        <position position="25"/>
    </location>
    <ligand>
        <name>1D-myo-inositol 1,3,4-trisphosphate</name>
        <dbReference type="ChEBI" id="CHEBI:58414"/>
    </ligand>
</feature>